<gene>
    <name evidence="10" type="ORF">GCM10020369_04650</name>
</gene>
<dbReference type="PANTHER" id="PTHR43292:SF3">
    <property type="entry name" value="ACYL-COA DEHYDROGENASE FADE29"/>
    <property type="match status" value="1"/>
</dbReference>
<protein>
    <submittedName>
        <fullName evidence="10">Acyl-CoA dehydrogenase family protein</fullName>
    </submittedName>
</protein>
<dbReference type="SUPFAM" id="SSF56645">
    <property type="entry name" value="Acyl-CoA dehydrogenase NM domain-like"/>
    <property type="match status" value="1"/>
</dbReference>
<dbReference type="Pfam" id="PF02771">
    <property type="entry name" value="Acyl-CoA_dh_N"/>
    <property type="match status" value="1"/>
</dbReference>
<keyword evidence="5 6" id="KW-0560">Oxidoreductase</keyword>
<evidence type="ECO:0000256" key="2">
    <source>
        <dbReference type="ARBA" id="ARBA00009347"/>
    </source>
</evidence>
<evidence type="ECO:0000256" key="3">
    <source>
        <dbReference type="ARBA" id="ARBA00022630"/>
    </source>
</evidence>
<dbReference type="InterPro" id="IPR052161">
    <property type="entry name" value="Mycobact_Acyl-CoA_DH"/>
</dbReference>
<dbReference type="RefSeq" id="WP_345726254.1">
    <property type="nucleotide sequence ID" value="NZ_BAAAYN010000003.1"/>
</dbReference>
<dbReference type="Gene3D" id="2.40.110.10">
    <property type="entry name" value="Butyryl-CoA Dehydrogenase, subunit A, domain 2"/>
    <property type="match status" value="1"/>
</dbReference>
<dbReference type="Proteomes" id="UP001501676">
    <property type="component" value="Unassembled WGS sequence"/>
</dbReference>
<name>A0ABP6SPU8_9ACTN</name>
<accession>A0ABP6SPU8</accession>
<comment type="cofactor">
    <cofactor evidence="1 6">
        <name>FAD</name>
        <dbReference type="ChEBI" id="CHEBI:57692"/>
    </cofactor>
</comment>
<dbReference type="InterPro" id="IPR037069">
    <property type="entry name" value="AcylCoA_DH/ox_N_sf"/>
</dbReference>
<evidence type="ECO:0000313" key="10">
    <source>
        <dbReference type="EMBL" id="GAA3382512.1"/>
    </source>
</evidence>
<evidence type="ECO:0000259" key="9">
    <source>
        <dbReference type="Pfam" id="PF02771"/>
    </source>
</evidence>
<feature type="domain" description="Acyl-CoA oxidase/dehydrogenase middle" evidence="8">
    <location>
        <begin position="140"/>
        <end position="229"/>
    </location>
</feature>
<dbReference type="Pfam" id="PF00441">
    <property type="entry name" value="Acyl-CoA_dh_1"/>
    <property type="match status" value="1"/>
</dbReference>
<dbReference type="Gene3D" id="1.20.140.10">
    <property type="entry name" value="Butyryl-CoA Dehydrogenase, subunit A, domain 3"/>
    <property type="match status" value="1"/>
</dbReference>
<keyword evidence="11" id="KW-1185">Reference proteome</keyword>
<evidence type="ECO:0000313" key="11">
    <source>
        <dbReference type="Proteomes" id="UP001501676"/>
    </source>
</evidence>
<evidence type="ECO:0000256" key="1">
    <source>
        <dbReference type="ARBA" id="ARBA00001974"/>
    </source>
</evidence>
<evidence type="ECO:0000256" key="6">
    <source>
        <dbReference type="RuleBase" id="RU362125"/>
    </source>
</evidence>
<dbReference type="Gene3D" id="1.10.540.10">
    <property type="entry name" value="Acyl-CoA dehydrogenase/oxidase, N-terminal domain"/>
    <property type="match status" value="1"/>
</dbReference>
<keyword evidence="3 6" id="KW-0285">Flavoprotein</keyword>
<dbReference type="PANTHER" id="PTHR43292">
    <property type="entry name" value="ACYL-COA DEHYDROGENASE"/>
    <property type="match status" value="1"/>
</dbReference>
<dbReference type="SUPFAM" id="SSF47203">
    <property type="entry name" value="Acyl-CoA dehydrogenase C-terminal domain-like"/>
    <property type="match status" value="1"/>
</dbReference>
<dbReference type="Pfam" id="PF02770">
    <property type="entry name" value="Acyl-CoA_dh_M"/>
    <property type="match status" value="1"/>
</dbReference>
<dbReference type="InterPro" id="IPR036250">
    <property type="entry name" value="AcylCo_DH-like_C"/>
</dbReference>
<evidence type="ECO:0000256" key="5">
    <source>
        <dbReference type="ARBA" id="ARBA00023002"/>
    </source>
</evidence>
<organism evidence="10 11">
    <name type="scientific">Cryptosporangium minutisporangium</name>
    <dbReference type="NCBI Taxonomy" id="113569"/>
    <lineage>
        <taxon>Bacteria</taxon>
        <taxon>Bacillati</taxon>
        <taxon>Actinomycetota</taxon>
        <taxon>Actinomycetes</taxon>
        <taxon>Cryptosporangiales</taxon>
        <taxon>Cryptosporangiaceae</taxon>
        <taxon>Cryptosporangium</taxon>
    </lineage>
</organism>
<feature type="domain" description="Acyl-CoA dehydrogenase/oxidase C-terminal" evidence="7">
    <location>
        <begin position="245"/>
        <end position="395"/>
    </location>
</feature>
<feature type="domain" description="Acyl-CoA dehydrogenase/oxidase N-terminal" evidence="9">
    <location>
        <begin position="26"/>
        <end position="136"/>
    </location>
</feature>
<dbReference type="InterPro" id="IPR006091">
    <property type="entry name" value="Acyl-CoA_Oxase/DH_mid-dom"/>
</dbReference>
<keyword evidence="4 6" id="KW-0274">FAD</keyword>
<dbReference type="InterPro" id="IPR009100">
    <property type="entry name" value="AcylCoA_DH/oxidase_NM_dom_sf"/>
</dbReference>
<dbReference type="InterPro" id="IPR013786">
    <property type="entry name" value="AcylCoA_DH/ox_N"/>
</dbReference>
<sequence length="404" mass="42772">MHPDSPAPGGSVVGSDAWGLGADVAAFGARVRAFLDRELAPAAEQGDPRDLTGLSEEFERELSRRAGAEGLLGSAVGEEHGGPGRTARHQAVFDYLAAAHDAPLIDTALTLAGHPLLHDGSADQQAYFLPRMLRGELLMCVAYTEAEAGTDLRAITTTAARDGDGYRLTGTKTLVTGAHKADWCVTIARTDERPGSMTMFLVELAAPGVTVRRRPTMNGWTLDEIDFDGVRLELGTVLGQPGGAWRQLIAAVQSERSGLFYLGFARHVLDLLISYVRTTERDGRPLAEDPLVREAVAALEIDVEAGSLLAAGAVAEPGSVLPSMAKVFGTELLQRLAQTATEIAGHAGTVWAAPYGDAPPHGAAGGRFAWEYLERVHGTIGAGANEILRDGIAEFGLGLPRERR</sequence>
<dbReference type="EMBL" id="BAAAYN010000003">
    <property type="protein sequence ID" value="GAA3382512.1"/>
    <property type="molecule type" value="Genomic_DNA"/>
</dbReference>
<comment type="caution">
    <text evidence="10">The sequence shown here is derived from an EMBL/GenBank/DDBJ whole genome shotgun (WGS) entry which is preliminary data.</text>
</comment>
<comment type="similarity">
    <text evidence="2 6">Belongs to the acyl-CoA dehydrogenase family.</text>
</comment>
<evidence type="ECO:0000256" key="4">
    <source>
        <dbReference type="ARBA" id="ARBA00022827"/>
    </source>
</evidence>
<proteinExistence type="inferred from homology"/>
<dbReference type="InterPro" id="IPR046373">
    <property type="entry name" value="Acyl-CoA_Oxase/DH_mid-dom_sf"/>
</dbReference>
<dbReference type="InterPro" id="IPR009075">
    <property type="entry name" value="AcylCo_DH/oxidase_C"/>
</dbReference>
<evidence type="ECO:0000259" key="7">
    <source>
        <dbReference type="Pfam" id="PF00441"/>
    </source>
</evidence>
<evidence type="ECO:0000259" key="8">
    <source>
        <dbReference type="Pfam" id="PF02770"/>
    </source>
</evidence>
<reference evidence="11" key="1">
    <citation type="journal article" date="2019" name="Int. J. Syst. Evol. Microbiol.">
        <title>The Global Catalogue of Microorganisms (GCM) 10K type strain sequencing project: providing services to taxonomists for standard genome sequencing and annotation.</title>
        <authorList>
            <consortium name="The Broad Institute Genomics Platform"/>
            <consortium name="The Broad Institute Genome Sequencing Center for Infectious Disease"/>
            <person name="Wu L."/>
            <person name="Ma J."/>
        </authorList>
    </citation>
    <scope>NUCLEOTIDE SEQUENCE [LARGE SCALE GENOMIC DNA]</scope>
    <source>
        <strain evidence="11">JCM 9458</strain>
    </source>
</reference>